<feature type="coiled-coil region" evidence="4">
    <location>
        <begin position="144"/>
        <end position="218"/>
    </location>
</feature>
<evidence type="ECO:0000259" key="5">
    <source>
        <dbReference type="PROSITE" id="PS51720"/>
    </source>
</evidence>
<keyword evidence="2" id="KW-0547">Nucleotide-binding</keyword>
<dbReference type="CDD" id="cd01852">
    <property type="entry name" value="AIG1"/>
    <property type="match status" value="1"/>
</dbReference>
<proteinExistence type="inferred from homology"/>
<keyword evidence="3" id="KW-0342">GTP-binding</keyword>
<dbReference type="PANTHER" id="PTHR10903">
    <property type="entry name" value="GTPASE, IMAP FAMILY MEMBER-RELATED"/>
    <property type="match status" value="1"/>
</dbReference>
<dbReference type="SUPFAM" id="SSF52540">
    <property type="entry name" value="P-loop containing nucleoside triphosphate hydrolases"/>
    <property type="match status" value="1"/>
</dbReference>
<accession>A0ABR3NMG5</accession>
<reference evidence="6 7" key="1">
    <citation type="submission" date="2023-09" db="EMBL/GenBank/DDBJ databases">
        <authorList>
            <person name="Wang M."/>
        </authorList>
    </citation>
    <scope>NUCLEOTIDE SEQUENCE [LARGE SCALE GENOMIC DNA]</scope>
    <source>
        <strain evidence="6">GT-2023</strain>
        <tissue evidence="6">Liver</tissue>
    </source>
</reference>
<organism evidence="6 7">
    <name type="scientific">Cirrhinus molitorella</name>
    <name type="common">mud carp</name>
    <dbReference type="NCBI Taxonomy" id="172907"/>
    <lineage>
        <taxon>Eukaryota</taxon>
        <taxon>Metazoa</taxon>
        <taxon>Chordata</taxon>
        <taxon>Craniata</taxon>
        <taxon>Vertebrata</taxon>
        <taxon>Euteleostomi</taxon>
        <taxon>Actinopterygii</taxon>
        <taxon>Neopterygii</taxon>
        <taxon>Teleostei</taxon>
        <taxon>Ostariophysi</taxon>
        <taxon>Cypriniformes</taxon>
        <taxon>Cyprinidae</taxon>
        <taxon>Labeoninae</taxon>
        <taxon>Labeonini</taxon>
        <taxon>Cirrhinus</taxon>
    </lineage>
</organism>
<keyword evidence="4" id="KW-0175">Coiled coil</keyword>
<keyword evidence="7" id="KW-1185">Reference proteome</keyword>
<evidence type="ECO:0000313" key="7">
    <source>
        <dbReference type="Proteomes" id="UP001558613"/>
    </source>
</evidence>
<feature type="domain" description="AIG1-type G" evidence="5">
    <location>
        <begin position="212"/>
        <end position="408"/>
    </location>
</feature>
<dbReference type="InterPro" id="IPR027417">
    <property type="entry name" value="P-loop_NTPase"/>
</dbReference>
<name>A0ABR3NMG5_9TELE</name>
<feature type="coiled-coil region" evidence="4">
    <location>
        <begin position="77"/>
        <end position="118"/>
    </location>
</feature>
<evidence type="ECO:0000256" key="2">
    <source>
        <dbReference type="ARBA" id="ARBA00022741"/>
    </source>
</evidence>
<dbReference type="PROSITE" id="PS51720">
    <property type="entry name" value="G_AIG1"/>
    <property type="match status" value="1"/>
</dbReference>
<evidence type="ECO:0000256" key="1">
    <source>
        <dbReference type="ARBA" id="ARBA00008535"/>
    </source>
</evidence>
<evidence type="ECO:0000256" key="3">
    <source>
        <dbReference type="ARBA" id="ARBA00023134"/>
    </source>
</evidence>
<evidence type="ECO:0000313" key="6">
    <source>
        <dbReference type="EMBL" id="KAL1278186.1"/>
    </source>
</evidence>
<sequence>MILFTKGDDLEDTTFEDYQRGAAADLKTLISKCGGRCHVFNNIVRNGLQVTKLLQKIQEILQQNGGGCYTNSTYQLLEQYKKREAELQRKAKAARRGMEAREAELQRLIRYVEQEQQRQSLREAQLHEQLMEQSHVMSTMLELMQIERNRNKEWMVELKTQKQEEEQLKHQLYMENKELKRKNEEFQHRQRMEMERQRQRVEQEKLEMKVKMDELRIVLLGKQGAGKSASGNTLLRNHSFHSEQVTQTCLMAMSTVDKQSVQVIDTPGWCDSSRFENDIKQEIIKCISMSSPGPHAFLLVLPIGRFTNKERNTVIHILKEFGEEVIKYMIVLFTKGDELEDKPIEDYLKEVHSDLKKIIQICGGRYHVFNNRGKNNQHQVSSLLKKINEMVRMNKEKCYTTAMYQKVKNQ</sequence>
<protein>
    <recommendedName>
        <fullName evidence="5">AIG1-type G domain-containing protein</fullName>
    </recommendedName>
</protein>
<dbReference type="PANTHER" id="PTHR10903:SF186">
    <property type="entry name" value="GTPASE IMAP FAMILY MEMBER 4-LIKE-RELATED"/>
    <property type="match status" value="1"/>
</dbReference>
<dbReference type="InterPro" id="IPR006703">
    <property type="entry name" value="G_AIG1"/>
</dbReference>
<dbReference type="Proteomes" id="UP001558613">
    <property type="component" value="Unassembled WGS sequence"/>
</dbReference>
<gene>
    <name evidence="6" type="ORF">QQF64_024859</name>
</gene>
<dbReference type="Gene3D" id="3.40.50.300">
    <property type="entry name" value="P-loop containing nucleotide triphosphate hydrolases"/>
    <property type="match status" value="2"/>
</dbReference>
<comment type="caution">
    <text evidence="6">The sequence shown here is derived from an EMBL/GenBank/DDBJ whole genome shotgun (WGS) entry which is preliminary data.</text>
</comment>
<dbReference type="Pfam" id="PF04548">
    <property type="entry name" value="AIG1"/>
    <property type="match status" value="2"/>
</dbReference>
<dbReference type="InterPro" id="IPR045058">
    <property type="entry name" value="GIMA/IAN/Toc"/>
</dbReference>
<evidence type="ECO:0000256" key="4">
    <source>
        <dbReference type="SAM" id="Coils"/>
    </source>
</evidence>
<comment type="similarity">
    <text evidence="1">Belongs to the TRAFAC class TrmE-Era-EngA-EngB-Septin-like GTPase superfamily. AIG1/Toc34/Toc159-like paraseptin GTPase family. IAN subfamily.</text>
</comment>
<dbReference type="EMBL" id="JAYMGO010000003">
    <property type="protein sequence ID" value="KAL1278186.1"/>
    <property type="molecule type" value="Genomic_DNA"/>
</dbReference>